<evidence type="ECO:0000259" key="2">
    <source>
        <dbReference type="Pfam" id="PF23213"/>
    </source>
</evidence>
<feature type="domain" description="DUF7065" evidence="2">
    <location>
        <begin position="143"/>
        <end position="174"/>
    </location>
</feature>
<protein>
    <recommendedName>
        <fullName evidence="5">AttH domain-containing protein</fullName>
    </recommendedName>
</protein>
<dbReference type="STRING" id="1420583.V473_05785"/>
<reference evidence="3 4" key="1">
    <citation type="journal article" date="2015" name="G3 (Bethesda)">
        <title>Insights into Ongoing Evolution of the Hexachlorocyclohexane Catabolic Pathway from Comparative Genomics of Ten Sphingomonadaceae Strains.</title>
        <authorList>
            <person name="Pearce S.L."/>
            <person name="Oakeshott J.G."/>
            <person name="Pandey G."/>
        </authorList>
    </citation>
    <scope>NUCLEOTIDE SEQUENCE [LARGE SCALE GENOMIC DNA]</scope>
    <source>
        <strain evidence="3 4">LL01</strain>
    </source>
</reference>
<dbReference type="Pfam" id="PF23213">
    <property type="entry name" value="DUF7065"/>
    <property type="match status" value="1"/>
</dbReference>
<evidence type="ECO:0000313" key="4">
    <source>
        <dbReference type="Proteomes" id="UP000052232"/>
    </source>
</evidence>
<sequence length="309" mass="35875">MPETTEPFADYPVKNAYRHKMADDGRESATHQFVLPQYGIAGFYYPTVRANGHAKGRLHLFGPGLSAPIEEEVEQMVSDDMDFDDWRFGPLLMAVREPFKTIDLGWVGDRIQFEGQWSAIHPPYAFSMHPKGNPPYYGDDRTEQHGRIKGNLRIDGKDFALNDFMIRDHSWGPRVWGLNQHYKWFHATTPSVSVHFFEMMSFGKVETRGYLFKDGVMQHVQNIDYDIDYDDDMMQERFRVTVTDSDGRSVFVDCRAFAKYQLDLDPAVLLNEAVVTATVDGEQGTGWCEFCWNRDYLTFARPYVRRFAW</sequence>
<accession>A0A0J7Y489</accession>
<evidence type="ECO:0008006" key="5">
    <source>
        <dbReference type="Google" id="ProtNLM"/>
    </source>
</evidence>
<dbReference type="Proteomes" id="UP000052232">
    <property type="component" value="Unassembled WGS sequence"/>
</dbReference>
<dbReference type="PATRIC" id="fig|1420583.3.peg.1165"/>
<comment type="caution">
    <text evidence="3">The sequence shown here is derived from an EMBL/GenBank/DDBJ whole genome shotgun (WGS) entry which is preliminary data.</text>
</comment>
<dbReference type="EMBL" id="JACT01000001">
    <property type="protein sequence ID" value="KMS58741.1"/>
    <property type="molecule type" value="Genomic_DNA"/>
</dbReference>
<name>A0A0J7Y489_9SPHN</name>
<feature type="domain" description="DUF7064" evidence="1">
    <location>
        <begin position="176"/>
        <end position="294"/>
    </location>
</feature>
<evidence type="ECO:0000259" key="1">
    <source>
        <dbReference type="Pfam" id="PF23212"/>
    </source>
</evidence>
<dbReference type="RefSeq" id="WP_066601349.1">
    <property type="nucleotide sequence ID" value="NZ_KQ130434.1"/>
</dbReference>
<evidence type="ECO:0000313" key="3">
    <source>
        <dbReference type="EMBL" id="KMS58741.1"/>
    </source>
</evidence>
<organism evidence="3 4">
    <name type="scientific">Sphingobium cupriresistens LL01</name>
    <dbReference type="NCBI Taxonomy" id="1420583"/>
    <lineage>
        <taxon>Bacteria</taxon>
        <taxon>Pseudomonadati</taxon>
        <taxon>Pseudomonadota</taxon>
        <taxon>Alphaproteobacteria</taxon>
        <taxon>Sphingomonadales</taxon>
        <taxon>Sphingomonadaceae</taxon>
        <taxon>Sphingobium</taxon>
    </lineage>
</organism>
<dbReference type="Pfam" id="PF23212">
    <property type="entry name" value="DUF7064"/>
    <property type="match status" value="1"/>
</dbReference>
<keyword evidence="4" id="KW-1185">Reference proteome</keyword>
<dbReference type="AlphaFoldDB" id="A0A0J7Y489"/>
<dbReference type="InterPro" id="IPR055493">
    <property type="entry name" value="DUF7065"/>
</dbReference>
<gene>
    <name evidence="3" type="ORF">V473_05785</name>
</gene>
<dbReference type="InterPro" id="IPR055492">
    <property type="entry name" value="DUF7064"/>
</dbReference>
<dbReference type="SUPFAM" id="SSF159245">
    <property type="entry name" value="AttH-like"/>
    <property type="match status" value="1"/>
</dbReference>
<proteinExistence type="predicted"/>